<dbReference type="AlphaFoldDB" id="E2Q9E8"/>
<dbReference type="PANTHER" id="PTHR43394">
    <property type="entry name" value="ATP-DEPENDENT PERMEASE MDL1, MITOCHONDRIAL"/>
    <property type="match status" value="1"/>
</dbReference>
<keyword evidence="15" id="KW-1185">Reference proteome</keyword>
<feature type="transmembrane region" description="Helical" evidence="11">
    <location>
        <begin position="193"/>
        <end position="212"/>
    </location>
</feature>
<reference evidence="14 15" key="1">
    <citation type="journal article" date="2010" name="Genome Biol. Evol.">
        <title>The sequence of a 1.8-mb bacterial linear plasmid reveals a rich evolutionary reservoir of secondary metabolic pathways.</title>
        <authorList>
            <person name="Medema M.H."/>
            <person name="Trefzer A."/>
            <person name="Kovalchuk A."/>
            <person name="van den Berg M."/>
            <person name="Mueller U."/>
            <person name="Heijne W."/>
            <person name="Wu L."/>
            <person name="Alam M.T."/>
            <person name="Ronning C.M."/>
            <person name="Nierman W.C."/>
            <person name="Bovenberg R.A.L."/>
            <person name="Breitling R."/>
            <person name="Takano E."/>
        </authorList>
    </citation>
    <scope>NUCLEOTIDE SEQUENCE [LARGE SCALE GENOMIC DNA]</scope>
    <source>
        <strain evidence="15">ATCC 27064 / DSM 738 / JCM 4710 / NBRC 13307 / NCIMB 12785 / NRRL 3585 / VKM Ac-602</strain>
    </source>
</reference>
<evidence type="ECO:0000256" key="4">
    <source>
        <dbReference type="ARBA" id="ARBA00022519"/>
    </source>
</evidence>
<keyword evidence="5 11" id="KW-0812">Transmembrane</keyword>
<evidence type="ECO:0000256" key="2">
    <source>
        <dbReference type="ARBA" id="ARBA00022448"/>
    </source>
</evidence>
<dbReference type="SUPFAM" id="SSF52540">
    <property type="entry name" value="P-loop containing nucleoside triphosphate hydrolases"/>
    <property type="match status" value="1"/>
</dbReference>
<dbReference type="InterPro" id="IPR036640">
    <property type="entry name" value="ABC1_TM_sf"/>
</dbReference>
<feature type="transmembrane region" description="Helical" evidence="11">
    <location>
        <begin position="51"/>
        <end position="74"/>
    </location>
</feature>
<keyword evidence="4" id="KW-0997">Cell inner membrane</keyword>
<dbReference type="GO" id="GO:0015421">
    <property type="term" value="F:ABC-type oligopeptide transporter activity"/>
    <property type="evidence" value="ECO:0007669"/>
    <property type="project" value="TreeGrafter"/>
</dbReference>
<dbReference type="RefSeq" id="WP_003959564.1">
    <property type="nucleotide sequence ID" value="NZ_CM000913.1"/>
</dbReference>
<feature type="domain" description="ABC transporter" evidence="12">
    <location>
        <begin position="366"/>
        <end position="600"/>
    </location>
</feature>
<evidence type="ECO:0000313" key="14">
    <source>
        <dbReference type="EMBL" id="EFG05568.1"/>
    </source>
</evidence>
<keyword evidence="3" id="KW-1003">Cell membrane</keyword>
<dbReference type="GO" id="GO:0005524">
    <property type="term" value="F:ATP binding"/>
    <property type="evidence" value="ECO:0007669"/>
    <property type="project" value="UniProtKB-KW"/>
</dbReference>
<dbReference type="Pfam" id="PF00005">
    <property type="entry name" value="ABC_tran"/>
    <property type="match status" value="1"/>
</dbReference>
<evidence type="ECO:0000256" key="1">
    <source>
        <dbReference type="ARBA" id="ARBA00004651"/>
    </source>
</evidence>
<proteinExistence type="predicted"/>
<dbReference type="InterPro" id="IPR011527">
    <property type="entry name" value="ABC1_TM_dom"/>
</dbReference>
<dbReference type="Proteomes" id="UP000002357">
    <property type="component" value="Chromosome"/>
</dbReference>
<feature type="transmembrane region" description="Helical" evidence="11">
    <location>
        <begin position="94"/>
        <end position="117"/>
    </location>
</feature>
<dbReference type="PROSITE" id="PS50893">
    <property type="entry name" value="ABC_TRANSPORTER_2"/>
    <property type="match status" value="1"/>
</dbReference>
<keyword evidence="9 11" id="KW-0472">Membrane</keyword>
<dbReference type="InterPro" id="IPR003593">
    <property type="entry name" value="AAA+_ATPase"/>
</dbReference>
<evidence type="ECO:0000256" key="9">
    <source>
        <dbReference type="ARBA" id="ARBA00023136"/>
    </source>
</evidence>
<dbReference type="InterPro" id="IPR027417">
    <property type="entry name" value="P-loop_NTPase"/>
</dbReference>
<dbReference type="KEGG" id="sclf:BB341_25410"/>
<evidence type="ECO:0000259" key="13">
    <source>
        <dbReference type="PROSITE" id="PS50929"/>
    </source>
</evidence>
<comment type="subcellular location">
    <subcellularLocation>
        <location evidence="1">Cell membrane</location>
        <topology evidence="1">Multi-pass membrane protein</topology>
    </subcellularLocation>
</comment>
<feature type="transmembrane region" description="Helical" evidence="11">
    <location>
        <begin position="168"/>
        <end position="187"/>
    </location>
</feature>
<feature type="region of interest" description="Disordered" evidence="10">
    <location>
        <begin position="1"/>
        <end position="29"/>
    </location>
</feature>
<name>E2Q9E8_STRCL</name>
<dbReference type="eggNOG" id="COG1132">
    <property type="taxonomic scope" value="Bacteria"/>
</dbReference>
<protein>
    <submittedName>
        <fullName evidence="14">ABC transporter</fullName>
    </submittedName>
</protein>
<evidence type="ECO:0000256" key="11">
    <source>
        <dbReference type="SAM" id="Phobius"/>
    </source>
</evidence>
<dbReference type="GO" id="GO:0016887">
    <property type="term" value="F:ATP hydrolysis activity"/>
    <property type="evidence" value="ECO:0007669"/>
    <property type="project" value="InterPro"/>
</dbReference>
<evidence type="ECO:0000256" key="10">
    <source>
        <dbReference type="SAM" id="MobiDB-lite"/>
    </source>
</evidence>
<dbReference type="SMART" id="SM00382">
    <property type="entry name" value="AAA"/>
    <property type="match status" value="1"/>
</dbReference>
<accession>E2Q9E8</accession>
<dbReference type="Gene3D" id="1.20.1560.10">
    <property type="entry name" value="ABC transporter type 1, transmembrane domain"/>
    <property type="match status" value="1"/>
</dbReference>
<evidence type="ECO:0000256" key="3">
    <source>
        <dbReference type="ARBA" id="ARBA00022475"/>
    </source>
</evidence>
<keyword evidence="7" id="KW-0067">ATP-binding</keyword>
<dbReference type="InterPro" id="IPR039421">
    <property type="entry name" value="Type_1_exporter"/>
</dbReference>
<evidence type="ECO:0000259" key="12">
    <source>
        <dbReference type="PROSITE" id="PS50893"/>
    </source>
</evidence>
<evidence type="ECO:0000313" key="15">
    <source>
        <dbReference type="Proteomes" id="UP000002357"/>
    </source>
</evidence>
<evidence type="ECO:0000256" key="8">
    <source>
        <dbReference type="ARBA" id="ARBA00022989"/>
    </source>
</evidence>
<dbReference type="OrthoDB" id="9806127at2"/>
<evidence type="ECO:0000256" key="6">
    <source>
        <dbReference type="ARBA" id="ARBA00022741"/>
    </source>
</evidence>
<feature type="transmembrane region" description="Helical" evidence="11">
    <location>
        <begin position="271"/>
        <end position="301"/>
    </location>
</feature>
<keyword evidence="2" id="KW-0813">Transport</keyword>
<dbReference type="FunFam" id="3.40.50.300:FF:001001">
    <property type="entry name" value="Multidrug ABC transporter ATP-binding protein"/>
    <property type="match status" value="1"/>
</dbReference>
<keyword evidence="6" id="KW-0547">Nucleotide-binding</keyword>
<dbReference type="InterPro" id="IPR003439">
    <property type="entry name" value="ABC_transporter-like_ATP-bd"/>
</dbReference>
<dbReference type="GO" id="GO:0005886">
    <property type="term" value="C:plasma membrane"/>
    <property type="evidence" value="ECO:0007669"/>
    <property type="project" value="UniProtKB-SubCell"/>
</dbReference>
<dbReference type="STRING" id="1901.BB341_25410"/>
<dbReference type="Pfam" id="PF00664">
    <property type="entry name" value="ABC_membrane"/>
    <property type="match status" value="1"/>
</dbReference>
<dbReference type="PANTHER" id="PTHR43394:SF1">
    <property type="entry name" value="ATP-BINDING CASSETTE SUB-FAMILY B MEMBER 10, MITOCHONDRIAL"/>
    <property type="match status" value="1"/>
</dbReference>
<keyword evidence="8 11" id="KW-1133">Transmembrane helix</keyword>
<dbReference type="SUPFAM" id="SSF90123">
    <property type="entry name" value="ABC transporter transmembrane region"/>
    <property type="match status" value="1"/>
</dbReference>
<gene>
    <name evidence="14" type="ORF">SCLAV_0492</name>
</gene>
<dbReference type="GeneID" id="93732820"/>
<dbReference type="PROSITE" id="PS50929">
    <property type="entry name" value="ABC_TM1F"/>
    <property type="match status" value="1"/>
</dbReference>
<feature type="domain" description="ABC transmembrane type-1" evidence="13">
    <location>
        <begin position="54"/>
        <end position="335"/>
    </location>
</feature>
<dbReference type="EMBL" id="CM000913">
    <property type="protein sequence ID" value="EFG05568.1"/>
    <property type="molecule type" value="Genomic_DNA"/>
</dbReference>
<evidence type="ECO:0000256" key="5">
    <source>
        <dbReference type="ARBA" id="ARBA00022692"/>
    </source>
</evidence>
<organism evidence="14 15">
    <name type="scientific">Streptomyces clavuligerus</name>
    <dbReference type="NCBI Taxonomy" id="1901"/>
    <lineage>
        <taxon>Bacteria</taxon>
        <taxon>Bacillati</taxon>
        <taxon>Actinomycetota</taxon>
        <taxon>Actinomycetes</taxon>
        <taxon>Kitasatosporales</taxon>
        <taxon>Streptomycetaceae</taxon>
        <taxon>Streptomyces</taxon>
    </lineage>
</organism>
<evidence type="ECO:0000256" key="7">
    <source>
        <dbReference type="ARBA" id="ARBA00022840"/>
    </source>
</evidence>
<dbReference type="Gene3D" id="3.40.50.300">
    <property type="entry name" value="P-loop containing nucleotide triphosphate hydrolases"/>
    <property type="match status" value="1"/>
</dbReference>
<sequence>MSSAATVPPSRFGVAPPEHDPAAQEDAPTLPVAGRATVRAYARGLLTRHRLAFAALTGANAVAVLASMAGPHLLGSLVQRIDDGARDLPLGRTVALFALALLVQAVAVGVMQLRAAVLGERMLADLREDFLVRSVALPPGVLERAGTGDLLSRVTTDLDRLANSMREAVPQLAIGTVWAALLVGGIAVTSPPLALAVVVAVPLLVVTCRWYFRRAPAAYRSQAAGYGAVAGALAETVDAGRTVEAHRLAARRVALSDQRLRRWAGWERYTLFLRSVLFPVISLTHVTVLLGVLLLGGVLVLEGRLTVGELTTGALLAQMLVDPVGIVLRWYDELQIAQVSLARLVGVQEIGTADGDDTVRPEGRAIEVDEVRFGYREGVDVLHRISLEVAPGTRLALVGPSGAGKSTLGRLLAGIYAPRAGRVALGGAELSRMTAERVRRQVALVNQEHHVFVGTLRDNLLLARDGAGDAELWDALAAVDADGWARALPDGLGTEVGSGGLPLSPAQAQQLALARLVLADPHTLVLDEATSLLDPRAARELERSLSRVLEGRTVIAIAHRLHTAHDADLIAVVERGRISELGSHEELVAKDGAYAALWRSWHG</sequence>